<dbReference type="PRINTS" id="PR00035">
    <property type="entry name" value="HTHGNTR"/>
</dbReference>
<accession>A0A0D2I0I1</accession>
<dbReference type="Pfam" id="PF00392">
    <property type="entry name" value="GntR"/>
    <property type="match status" value="1"/>
</dbReference>
<dbReference type="AlphaFoldDB" id="A0A0D2I0I1"/>
<keyword evidence="3" id="KW-0804">Transcription</keyword>
<dbReference type="InterPro" id="IPR000524">
    <property type="entry name" value="Tscrpt_reg_HTH_GntR"/>
</dbReference>
<reference evidence="6 7" key="1">
    <citation type="submission" date="2013-11" db="EMBL/GenBank/DDBJ databases">
        <title>Metagenomic analysis of a methanogenic consortium involved in long chain n-alkane degradation.</title>
        <authorList>
            <person name="Davidova I.A."/>
            <person name="Callaghan A.V."/>
            <person name="Wawrik B."/>
            <person name="Pruitt S."/>
            <person name="Marks C."/>
            <person name="Duncan K.E."/>
            <person name="Suflita J.M."/>
        </authorList>
    </citation>
    <scope>NUCLEOTIDE SEQUENCE [LARGE SCALE GENOMIC DNA]</scope>
    <source>
        <strain evidence="6 7">SPR</strain>
    </source>
</reference>
<dbReference type="EMBL" id="AZAC01000001">
    <property type="protein sequence ID" value="KIX15988.1"/>
    <property type="molecule type" value="Genomic_DNA"/>
</dbReference>
<organism evidence="6 7">
    <name type="scientific">Dethiosulfatarculus sandiegensis</name>
    <dbReference type="NCBI Taxonomy" id="1429043"/>
    <lineage>
        <taxon>Bacteria</taxon>
        <taxon>Pseudomonadati</taxon>
        <taxon>Thermodesulfobacteriota</taxon>
        <taxon>Desulfarculia</taxon>
        <taxon>Desulfarculales</taxon>
        <taxon>Desulfarculaceae</taxon>
        <taxon>Dethiosulfatarculus</taxon>
    </lineage>
</organism>
<dbReference type="InterPro" id="IPR008920">
    <property type="entry name" value="TF_FadR/GntR_C"/>
</dbReference>
<dbReference type="PANTHER" id="PTHR43537:SF49">
    <property type="entry name" value="TRANSCRIPTIONAL REGULATORY PROTEIN"/>
    <property type="match status" value="1"/>
</dbReference>
<evidence type="ECO:0000313" key="7">
    <source>
        <dbReference type="Proteomes" id="UP000032233"/>
    </source>
</evidence>
<dbReference type="GO" id="GO:0003677">
    <property type="term" value="F:DNA binding"/>
    <property type="evidence" value="ECO:0007669"/>
    <property type="project" value="UniProtKB-KW"/>
</dbReference>
<dbReference type="Gene3D" id="1.20.120.530">
    <property type="entry name" value="GntR ligand-binding domain-like"/>
    <property type="match status" value="1"/>
</dbReference>
<evidence type="ECO:0000313" key="6">
    <source>
        <dbReference type="EMBL" id="KIX15988.1"/>
    </source>
</evidence>
<evidence type="ECO:0000256" key="1">
    <source>
        <dbReference type="ARBA" id="ARBA00023015"/>
    </source>
</evidence>
<dbReference type="Proteomes" id="UP000032233">
    <property type="component" value="Unassembled WGS sequence"/>
</dbReference>
<proteinExistence type="predicted"/>
<evidence type="ECO:0000259" key="5">
    <source>
        <dbReference type="PROSITE" id="PS50949"/>
    </source>
</evidence>
<dbReference type="InterPro" id="IPR036388">
    <property type="entry name" value="WH-like_DNA-bd_sf"/>
</dbReference>
<comment type="caution">
    <text evidence="6">The sequence shown here is derived from an EMBL/GenBank/DDBJ whole genome shotgun (WGS) entry which is preliminary data.</text>
</comment>
<sequence length="245" mass="27934">MIVEQIQEAILRGELKPQDRLPSEMKLSQMFSASRSSVREALRILEQKGLISIKRGALGGAVVRRMDTTQVTEGFTLLLKYKHVRFDQMAEFREVLEGGLTALAAQRVDDTALARLKSILQKAREVLDHSKEDWRAFYDQDIAFHVELAKITKNPVFTSVLCMLHQDILGADDKFAVYDHELMKQNYTDLANIITALEKKDSQEASRLAREHVRRFNGYMKAQEEMFAPPDPNQGQQVAIAEQND</sequence>
<evidence type="ECO:0000256" key="2">
    <source>
        <dbReference type="ARBA" id="ARBA00023125"/>
    </source>
</evidence>
<dbReference type="InterPro" id="IPR036390">
    <property type="entry name" value="WH_DNA-bd_sf"/>
</dbReference>
<dbReference type="STRING" id="1429043.X474_01705"/>
<keyword evidence="2" id="KW-0238">DNA-binding</keyword>
<dbReference type="PATRIC" id="fig|1429043.3.peg.356"/>
<protein>
    <submittedName>
        <fullName evidence="6">GntR family transcriptional regulator</fullName>
    </submittedName>
</protein>
<dbReference type="CDD" id="cd07377">
    <property type="entry name" value="WHTH_GntR"/>
    <property type="match status" value="1"/>
</dbReference>
<dbReference type="InParanoid" id="A0A0D2I0I1"/>
<dbReference type="SMART" id="SM00895">
    <property type="entry name" value="FCD"/>
    <property type="match status" value="1"/>
</dbReference>
<dbReference type="PROSITE" id="PS50949">
    <property type="entry name" value="HTH_GNTR"/>
    <property type="match status" value="1"/>
</dbReference>
<dbReference type="InterPro" id="IPR011711">
    <property type="entry name" value="GntR_C"/>
</dbReference>
<feature type="domain" description="HTH gntR-type" evidence="5">
    <location>
        <begin position="1"/>
        <end position="66"/>
    </location>
</feature>
<dbReference type="SUPFAM" id="SSF48008">
    <property type="entry name" value="GntR ligand-binding domain-like"/>
    <property type="match status" value="1"/>
</dbReference>
<feature type="region of interest" description="Disordered" evidence="4">
    <location>
        <begin position="224"/>
        <end position="245"/>
    </location>
</feature>
<dbReference type="GO" id="GO:0003700">
    <property type="term" value="F:DNA-binding transcription factor activity"/>
    <property type="evidence" value="ECO:0007669"/>
    <property type="project" value="InterPro"/>
</dbReference>
<dbReference type="PANTHER" id="PTHR43537">
    <property type="entry name" value="TRANSCRIPTIONAL REGULATOR, GNTR FAMILY"/>
    <property type="match status" value="1"/>
</dbReference>
<dbReference type="Gene3D" id="1.10.10.10">
    <property type="entry name" value="Winged helix-like DNA-binding domain superfamily/Winged helix DNA-binding domain"/>
    <property type="match status" value="1"/>
</dbReference>
<keyword evidence="1" id="KW-0805">Transcription regulation</keyword>
<dbReference type="SMART" id="SM00345">
    <property type="entry name" value="HTH_GNTR"/>
    <property type="match status" value="1"/>
</dbReference>
<keyword evidence="7" id="KW-1185">Reference proteome</keyword>
<gene>
    <name evidence="6" type="ORF">X474_01705</name>
</gene>
<evidence type="ECO:0000256" key="4">
    <source>
        <dbReference type="SAM" id="MobiDB-lite"/>
    </source>
</evidence>
<name>A0A0D2I0I1_9BACT</name>
<dbReference type="SUPFAM" id="SSF46785">
    <property type="entry name" value="Winged helix' DNA-binding domain"/>
    <property type="match status" value="1"/>
</dbReference>
<dbReference type="Pfam" id="PF07729">
    <property type="entry name" value="FCD"/>
    <property type="match status" value="1"/>
</dbReference>
<evidence type="ECO:0000256" key="3">
    <source>
        <dbReference type="ARBA" id="ARBA00023163"/>
    </source>
</evidence>